<evidence type="ECO:0000313" key="2">
    <source>
        <dbReference type="EMBL" id="MDE1454760.1"/>
    </source>
</evidence>
<protein>
    <submittedName>
        <fullName evidence="2">Uncharacterized protein</fullName>
    </submittedName>
</protein>
<feature type="signal peptide" evidence="1">
    <location>
        <begin position="1"/>
        <end position="28"/>
    </location>
</feature>
<reference evidence="2" key="1">
    <citation type="submission" date="2022-12" db="EMBL/GenBank/DDBJ databases">
        <title>Draft Genome Sequences of Bacillus licheniformis and Bacillus paralicheniformis strains isolated from Irish skim milk powders.</title>
        <authorList>
            <person name="Lourenco A."/>
            <person name="Li F."/>
            <person name="Geraldine D."/>
            <person name="Tobin J.T."/>
            <person name="Butler F."/>
            <person name="Jordan K."/>
            <person name="Obrien T."/>
        </authorList>
    </citation>
    <scope>NUCLEOTIDE SEQUENCE</scope>
    <source>
        <strain evidence="2">3370</strain>
    </source>
</reference>
<keyword evidence="1" id="KW-0732">Signal</keyword>
<dbReference type="EMBL" id="JARAFO010000186">
    <property type="protein sequence ID" value="MDE1454760.1"/>
    <property type="molecule type" value="Genomic_DNA"/>
</dbReference>
<feature type="chain" id="PRO_5043341720" evidence="1">
    <location>
        <begin position="29"/>
        <end position="161"/>
    </location>
</feature>
<accession>A0AAW6KGJ1</accession>
<dbReference type="AlphaFoldDB" id="A0AAW6KGJ1"/>
<sequence>MRKFISFIMVFSLAVLVVSVVSPGYASAAESKKVPVVQQNNIQAPLASNMNSGVTKIQSKFETPVTANSKVHTQGIPFAKQIIVKALRVGGPALGTLIKKIPYKWAQKAGDACSKWGHKAADVIDELTNFGETAVTVALVKAGIPLADAQLIAKVVVFFLL</sequence>
<dbReference type="Proteomes" id="UP001216709">
    <property type="component" value="Unassembled WGS sequence"/>
</dbReference>
<evidence type="ECO:0000256" key="1">
    <source>
        <dbReference type="SAM" id="SignalP"/>
    </source>
</evidence>
<proteinExistence type="predicted"/>
<gene>
    <name evidence="2" type="ORF">PVN32_21665</name>
</gene>
<evidence type="ECO:0000313" key="3">
    <source>
        <dbReference type="Proteomes" id="UP001216709"/>
    </source>
</evidence>
<dbReference type="RefSeq" id="WP_224146444.1">
    <property type="nucleotide sequence ID" value="NZ_AP025340.1"/>
</dbReference>
<organism evidence="2 3">
    <name type="scientific">Bacillus paralicheniformis</name>
    <dbReference type="NCBI Taxonomy" id="1648923"/>
    <lineage>
        <taxon>Bacteria</taxon>
        <taxon>Bacillati</taxon>
        <taxon>Bacillota</taxon>
        <taxon>Bacilli</taxon>
        <taxon>Bacillales</taxon>
        <taxon>Bacillaceae</taxon>
        <taxon>Bacillus</taxon>
    </lineage>
</organism>
<name>A0AAW6KGJ1_9BACI</name>
<comment type="caution">
    <text evidence="2">The sequence shown here is derived from an EMBL/GenBank/DDBJ whole genome shotgun (WGS) entry which is preliminary data.</text>
</comment>